<dbReference type="Proteomes" id="UP000050761">
    <property type="component" value="Unassembled WGS sequence"/>
</dbReference>
<keyword evidence="3" id="KW-1185">Reference proteome</keyword>
<dbReference type="AlphaFoldDB" id="A0A183FUU6"/>
<evidence type="ECO:0000256" key="1">
    <source>
        <dbReference type="SAM" id="MobiDB-lite"/>
    </source>
</evidence>
<evidence type="ECO:0000313" key="3">
    <source>
        <dbReference type="Proteomes" id="UP000050761"/>
    </source>
</evidence>
<reference evidence="2 3" key="1">
    <citation type="submission" date="2018-11" db="EMBL/GenBank/DDBJ databases">
        <authorList>
            <consortium name="Pathogen Informatics"/>
        </authorList>
    </citation>
    <scope>NUCLEOTIDE SEQUENCE [LARGE SCALE GENOMIC DNA]</scope>
</reference>
<reference evidence="4" key="2">
    <citation type="submission" date="2019-09" db="UniProtKB">
        <authorList>
            <consortium name="WormBaseParasite"/>
        </authorList>
    </citation>
    <scope>IDENTIFICATION</scope>
</reference>
<evidence type="ECO:0000313" key="2">
    <source>
        <dbReference type="EMBL" id="VDO90588.1"/>
    </source>
</evidence>
<evidence type="ECO:0000313" key="4">
    <source>
        <dbReference type="WBParaSite" id="HPBE_0001201001-mRNA-1"/>
    </source>
</evidence>
<gene>
    <name evidence="2" type="ORF">HPBE_LOCUS12011</name>
</gene>
<dbReference type="WBParaSite" id="HPBE_0001201001-mRNA-1">
    <property type="protein sequence ID" value="HPBE_0001201001-mRNA-1"/>
    <property type="gene ID" value="HPBE_0001201001"/>
</dbReference>
<name>A0A183FUU6_HELPZ</name>
<dbReference type="EMBL" id="UZAH01027321">
    <property type="protein sequence ID" value="VDO90588.1"/>
    <property type="molecule type" value="Genomic_DNA"/>
</dbReference>
<accession>A0A183FUU6</accession>
<sequence length="72" mass="7514">MPSNGGFLSDTMDTRVLINGGVAVSNRMVVGGAERSSSDLESIISIEDDSMGHCHGSEMNLDDDPSEVSGKV</sequence>
<feature type="region of interest" description="Disordered" evidence="1">
    <location>
        <begin position="51"/>
        <end position="72"/>
    </location>
</feature>
<dbReference type="OrthoDB" id="10438757at2759"/>
<organism evidence="3 4">
    <name type="scientific">Heligmosomoides polygyrus</name>
    <name type="common">Parasitic roundworm</name>
    <dbReference type="NCBI Taxonomy" id="6339"/>
    <lineage>
        <taxon>Eukaryota</taxon>
        <taxon>Metazoa</taxon>
        <taxon>Ecdysozoa</taxon>
        <taxon>Nematoda</taxon>
        <taxon>Chromadorea</taxon>
        <taxon>Rhabditida</taxon>
        <taxon>Rhabditina</taxon>
        <taxon>Rhabditomorpha</taxon>
        <taxon>Strongyloidea</taxon>
        <taxon>Heligmosomidae</taxon>
        <taxon>Heligmosomoides</taxon>
    </lineage>
</organism>
<accession>A0A3P8CR76</accession>
<protein>
    <submittedName>
        <fullName evidence="4">Ovule protein</fullName>
    </submittedName>
</protein>
<proteinExistence type="predicted"/>